<dbReference type="GO" id="GO:0051191">
    <property type="term" value="P:prosthetic group biosynthetic process"/>
    <property type="evidence" value="ECO:0007669"/>
    <property type="project" value="TreeGrafter"/>
</dbReference>
<evidence type="ECO:0000313" key="7">
    <source>
        <dbReference type="Proteomes" id="UP000481872"/>
    </source>
</evidence>
<dbReference type="GO" id="GO:0016757">
    <property type="term" value="F:glycosyltransferase activity"/>
    <property type="evidence" value="ECO:0007669"/>
    <property type="project" value="UniProtKB-KW"/>
</dbReference>
<keyword evidence="4" id="KW-0547">Nucleotide-binding</keyword>
<keyword evidence="6" id="KW-0328">Glycosyltransferase</keyword>
<dbReference type="PANTHER" id="PTHR30201:SF2">
    <property type="entry name" value="2-(5''-TRIPHOSPHORIBOSYL)-3'-DEPHOSPHOCOENZYME-A SYNTHASE"/>
    <property type="match status" value="1"/>
</dbReference>
<dbReference type="Pfam" id="PF01874">
    <property type="entry name" value="CitG"/>
    <property type="match status" value="1"/>
</dbReference>
<proteinExistence type="predicted"/>
<dbReference type="EMBL" id="JAAGPU010000025">
    <property type="protein sequence ID" value="NEU05750.1"/>
    <property type="molecule type" value="Genomic_DNA"/>
</dbReference>
<evidence type="ECO:0000256" key="1">
    <source>
        <dbReference type="ARBA" id="ARBA00001210"/>
    </source>
</evidence>
<dbReference type="AlphaFoldDB" id="A0A6M0H4U5"/>
<keyword evidence="7" id="KW-1185">Reference proteome</keyword>
<dbReference type="Proteomes" id="UP000481872">
    <property type="component" value="Unassembled WGS sequence"/>
</dbReference>
<evidence type="ECO:0000256" key="2">
    <source>
        <dbReference type="ARBA" id="ARBA00012074"/>
    </source>
</evidence>
<evidence type="ECO:0000256" key="4">
    <source>
        <dbReference type="ARBA" id="ARBA00022741"/>
    </source>
</evidence>
<dbReference type="PANTHER" id="PTHR30201">
    <property type="entry name" value="TRIPHOSPHORIBOSYL-DEPHOSPHO-COA SYNTHASE"/>
    <property type="match status" value="1"/>
</dbReference>
<evidence type="ECO:0000256" key="5">
    <source>
        <dbReference type="ARBA" id="ARBA00022840"/>
    </source>
</evidence>
<dbReference type="RefSeq" id="WP_199870428.1">
    <property type="nucleotide sequence ID" value="NZ_JAAGPU010000025.1"/>
</dbReference>
<name>A0A6M0H4U5_9CLOT</name>
<dbReference type="EC" id="2.4.2.52" evidence="2"/>
<evidence type="ECO:0000256" key="3">
    <source>
        <dbReference type="ARBA" id="ARBA00022679"/>
    </source>
</evidence>
<sequence>MNKNYEIKEISFKLGALANEAMLSEASCYPSPGLVSPISTGSHNDMDYYTFIQSCSALHKYMILFANEGFSEKSPKEIFKAIRKVGIDAERAMFESTDGINTHKGMIFLLGVSISATAKALHDNISFSDIKNIIKDMTEGIVERELKNIDKNKKLTYGEQLYVDYGIEGIRGQVEKGLPLVFDYALDILKKEKDLTLNDRLVHVLIAIMIYLDDCNIIHRHSIEMLGISHKKAEEIIKLGGMKTKEGKEKIKELEEEFLKNRVSPGGCADLLAITLFFYLVEKKMYKNNSILK</sequence>
<dbReference type="InterPro" id="IPR002736">
    <property type="entry name" value="CitG"/>
</dbReference>
<dbReference type="InterPro" id="IPR017551">
    <property type="entry name" value="TriPribosyl-deP-CoA_syn_CitG"/>
</dbReference>
<keyword evidence="3 6" id="KW-0808">Transferase</keyword>
<evidence type="ECO:0000313" key="6">
    <source>
        <dbReference type="EMBL" id="NEU05750.1"/>
    </source>
</evidence>
<dbReference type="NCBIfam" id="TIGR03125">
    <property type="entry name" value="citrate_citG"/>
    <property type="match status" value="1"/>
</dbReference>
<gene>
    <name evidence="6" type="primary">citG</name>
    <name evidence="6" type="ORF">G3M99_13005</name>
</gene>
<comment type="catalytic activity">
    <reaction evidence="1">
        <text>3'-dephospho-CoA + ATP = 2'-(5''-triphospho-alpha-D-ribosyl)-3'-dephospho-CoA + adenine</text>
        <dbReference type="Rhea" id="RHEA:15117"/>
        <dbReference type="ChEBI" id="CHEBI:16708"/>
        <dbReference type="ChEBI" id="CHEBI:30616"/>
        <dbReference type="ChEBI" id="CHEBI:57328"/>
        <dbReference type="ChEBI" id="CHEBI:61378"/>
        <dbReference type="EC" id="2.4.2.52"/>
    </reaction>
</comment>
<keyword evidence="5" id="KW-0067">ATP-binding</keyword>
<comment type="caution">
    <text evidence="6">The sequence shown here is derived from an EMBL/GenBank/DDBJ whole genome shotgun (WGS) entry which is preliminary data.</text>
</comment>
<dbReference type="GO" id="GO:0005524">
    <property type="term" value="F:ATP binding"/>
    <property type="evidence" value="ECO:0007669"/>
    <property type="project" value="UniProtKB-KW"/>
</dbReference>
<protein>
    <recommendedName>
        <fullName evidence="2">triphosphoribosyl-dephospho-CoA synthase</fullName>
        <ecNumber evidence="2">2.4.2.52</ecNumber>
    </recommendedName>
</protein>
<dbReference type="GO" id="GO:0046917">
    <property type="term" value="F:triphosphoribosyl-dephospho-CoA synthase activity"/>
    <property type="evidence" value="ECO:0007669"/>
    <property type="project" value="UniProtKB-EC"/>
</dbReference>
<dbReference type="Gene3D" id="1.10.4200.10">
    <property type="entry name" value="Triphosphoribosyl-dephospho-CoA protein"/>
    <property type="match status" value="1"/>
</dbReference>
<organism evidence="6 7">
    <name type="scientific">Clostridium senegalense</name>
    <dbReference type="NCBI Taxonomy" id="1465809"/>
    <lineage>
        <taxon>Bacteria</taxon>
        <taxon>Bacillati</taxon>
        <taxon>Bacillota</taxon>
        <taxon>Clostridia</taxon>
        <taxon>Eubacteriales</taxon>
        <taxon>Clostridiaceae</taxon>
        <taxon>Clostridium</taxon>
    </lineage>
</organism>
<accession>A0A6M0H4U5</accession>
<reference evidence="6 7" key="1">
    <citation type="submission" date="2020-02" db="EMBL/GenBank/DDBJ databases">
        <title>Genome assembly of a novel Clostridium senegalense strain.</title>
        <authorList>
            <person name="Gupta T.B."/>
            <person name="Jauregui R."/>
            <person name="Maclean P."/>
            <person name="Nawarathana A."/>
            <person name="Brightwell G."/>
        </authorList>
    </citation>
    <scope>NUCLEOTIDE SEQUENCE [LARGE SCALE GENOMIC DNA]</scope>
    <source>
        <strain evidence="6 7">AGRFS4</strain>
    </source>
</reference>